<dbReference type="InterPro" id="IPR043917">
    <property type="entry name" value="DUF5753"/>
</dbReference>
<dbReference type="InterPro" id="IPR001387">
    <property type="entry name" value="Cro/C1-type_HTH"/>
</dbReference>
<evidence type="ECO:0000313" key="2">
    <source>
        <dbReference type="EMBL" id="TDQ00855.1"/>
    </source>
</evidence>
<gene>
    <name evidence="2" type="ORF">EV186_102721</name>
</gene>
<protein>
    <submittedName>
        <fullName evidence="2">Helix-turn-helix protein</fullName>
    </submittedName>
</protein>
<evidence type="ECO:0000313" key="3">
    <source>
        <dbReference type="Proteomes" id="UP000295444"/>
    </source>
</evidence>
<dbReference type="Gene3D" id="1.10.260.40">
    <property type="entry name" value="lambda repressor-like DNA-binding domains"/>
    <property type="match status" value="1"/>
</dbReference>
<dbReference type="Pfam" id="PF19054">
    <property type="entry name" value="DUF5753"/>
    <property type="match status" value="1"/>
</dbReference>
<dbReference type="EMBL" id="SNXZ01000002">
    <property type="protein sequence ID" value="TDQ00855.1"/>
    <property type="molecule type" value="Genomic_DNA"/>
</dbReference>
<organism evidence="2 3">
    <name type="scientific">Labedaea rhizosphaerae</name>
    <dbReference type="NCBI Taxonomy" id="598644"/>
    <lineage>
        <taxon>Bacteria</taxon>
        <taxon>Bacillati</taxon>
        <taxon>Actinomycetota</taxon>
        <taxon>Actinomycetes</taxon>
        <taxon>Pseudonocardiales</taxon>
        <taxon>Pseudonocardiaceae</taxon>
        <taxon>Labedaea</taxon>
    </lineage>
</organism>
<dbReference type="AlphaFoldDB" id="A0A4R6SGJ4"/>
<dbReference type="SMART" id="SM00530">
    <property type="entry name" value="HTH_XRE"/>
    <property type="match status" value="1"/>
</dbReference>
<sequence>MVVADQATSPAETPEVKRRRLRFALRDARRESKLTQHIAAKKLSWSPSKIVRIEQGTVPVAPTDVRAMLFLYGVTDQERVESLVTLAAEAREMKGFKQYADIYSPTALELFGSESAAQVIYKHEPTIIPGLLQTRDYANALLMSLGDSPEGAARKAAARIERQVMLERKDRPELNFIIGEAALVRPAGSKEIMAEQIAALRRYVREDDINLYALPFSAGAHRGLGEAFTILQFASEDDPDVLYLENAERLSVSREDEDTLKRYQELFVHLKEIAESCGDFETVLDEVVGSRFE</sequence>
<dbReference type="GO" id="GO:0003677">
    <property type="term" value="F:DNA binding"/>
    <property type="evidence" value="ECO:0007669"/>
    <property type="project" value="InterPro"/>
</dbReference>
<accession>A0A4R6SGJ4</accession>
<proteinExistence type="predicted"/>
<dbReference type="CDD" id="cd00093">
    <property type="entry name" value="HTH_XRE"/>
    <property type="match status" value="1"/>
</dbReference>
<reference evidence="2 3" key="1">
    <citation type="submission" date="2019-03" db="EMBL/GenBank/DDBJ databases">
        <title>Genomic Encyclopedia of Type Strains, Phase IV (KMG-IV): sequencing the most valuable type-strain genomes for metagenomic binning, comparative biology and taxonomic classification.</title>
        <authorList>
            <person name="Goeker M."/>
        </authorList>
    </citation>
    <scope>NUCLEOTIDE SEQUENCE [LARGE SCALE GENOMIC DNA]</scope>
    <source>
        <strain evidence="2 3">DSM 45361</strain>
    </source>
</reference>
<comment type="caution">
    <text evidence="2">The sequence shown here is derived from an EMBL/GenBank/DDBJ whole genome shotgun (WGS) entry which is preliminary data.</text>
</comment>
<dbReference type="InterPro" id="IPR010982">
    <property type="entry name" value="Lambda_DNA-bd_dom_sf"/>
</dbReference>
<dbReference type="Proteomes" id="UP000295444">
    <property type="component" value="Unassembled WGS sequence"/>
</dbReference>
<dbReference type="SUPFAM" id="SSF47413">
    <property type="entry name" value="lambda repressor-like DNA-binding domains"/>
    <property type="match status" value="1"/>
</dbReference>
<evidence type="ECO:0000259" key="1">
    <source>
        <dbReference type="SMART" id="SM00530"/>
    </source>
</evidence>
<feature type="domain" description="HTH cro/C1-type" evidence="1">
    <location>
        <begin position="24"/>
        <end position="79"/>
    </location>
</feature>
<keyword evidence="3" id="KW-1185">Reference proteome</keyword>
<name>A0A4R6SGJ4_LABRH</name>
<dbReference type="Pfam" id="PF13560">
    <property type="entry name" value="HTH_31"/>
    <property type="match status" value="1"/>
</dbReference>